<proteinExistence type="predicted"/>
<dbReference type="EMBL" id="FO704550">
    <property type="protein sequence ID" value="CDG19404.1"/>
    <property type="molecule type" value="Genomic_DNA"/>
</dbReference>
<sequence>MTNDELIDKLKELFPVFFGTYDGDDAVYLVFGSFGSFFSDLINLYGSGNVEPRSYFYSNIENSYKNNEVLIKEIENIFGFIDKLFSFQDDGVRDILNTCIFEAIMGSDYSYNLARKYLSKETYNHYLEITKR</sequence>
<dbReference type="AlphaFoldDB" id="A0A068QX94"/>
<evidence type="ECO:0000313" key="3">
    <source>
        <dbReference type="Proteomes" id="UP000032721"/>
    </source>
</evidence>
<dbReference type="RefSeq" id="WP_045973077.1">
    <property type="nucleotide sequence ID" value="NZ_CAWMED010000001.1"/>
</dbReference>
<evidence type="ECO:0000313" key="4">
    <source>
        <dbReference type="Proteomes" id="UP000324170"/>
    </source>
</evidence>
<dbReference type="HOGENOM" id="CLU_1936028_0_0_6"/>
<organism evidence="1 3">
    <name type="scientific">Xenorhabdus doucetiae</name>
    <dbReference type="NCBI Taxonomy" id="351671"/>
    <lineage>
        <taxon>Bacteria</taxon>
        <taxon>Pseudomonadati</taxon>
        <taxon>Pseudomonadota</taxon>
        <taxon>Gammaproteobacteria</taxon>
        <taxon>Enterobacterales</taxon>
        <taxon>Morganellaceae</taxon>
        <taxon>Xenorhabdus</taxon>
    </lineage>
</organism>
<dbReference type="OrthoDB" id="6421905at2"/>
<dbReference type="Proteomes" id="UP000324170">
    <property type="component" value="Unassembled WGS sequence"/>
</dbReference>
<name>A0A068QX94_9GAMM</name>
<dbReference type="Proteomes" id="UP000032721">
    <property type="component" value="Chromosome"/>
</dbReference>
<evidence type="ECO:0000313" key="2">
    <source>
        <dbReference type="EMBL" id="TYO96049.1"/>
    </source>
</evidence>
<evidence type="ECO:0000313" key="1">
    <source>
        <dbReference type="EMBL" id="CDG19404.1"/>
    </source>
</evidence>
<reference evidence="2 4" key="2">
    <citation type="submission" date="2019-07" db="EMBL/GenBank/DDBJ databases">
        <title>Genomic Encyclopedia of Type Strains, Phase I: the one thousand microbial genomes (KMG-I) project.</title>
        <authorList>
            <person name="Kyrpides N."/>
        </authorList>
    </citation>
    <scope>NUCLEOTIDE SEQUENCE [LARGE SCALE GENOMIC DNA]</scope>
    <source>
        <strain evidence="2 4">DSM 17909</strain>
    </source>
</reference>
<dbReference type="KEGG" id="xdo:XDD1_3719"/>
<dbReference type="EMBL" id="VNHN01000097">
    <property type="protein sequence ID" value="TYO96049.1"/>
    <property type="molecule type" value="Genomic_DNA"/>
</dbReference>
<reference evidence="1 3" key="1">
    <citation type="submission" date="2013-07" db="EMBL/GenBank/DDBJ databases">
        <authorList>
            <person name="Genoscope - CEA"/>
        </authorList>
    </citation>
    <scope>NUCLEOTIDE SEQUENCE [LARGE SCALE GENOMIC DNA]</scope>
    <source>
        <strain evidence="1">FRM16</strain>
        <strain evidence="3">FRM16 / DSM 17909</strain>
    </source>
</reference>
<accession>A0A068QX94</accession>
<keyword evidence="4" id="KW-1185">Reference proteome</keyword>
<dbReference type="STRING" id="351671.XDD1_3719"/>
<gene>
    <name evidence="2" type="ORF">LY16_03478</name>
    <name evidence="1" type="ORF">XDD1_3719</name>
</gene>
<protein>
    <submittedName>
        <fullName evidence="1">Uncharacterized protein</fullName>
    </submittedName>
</protein>